<dbReference type="Pfam" id="PF01529">
    <property type="entry name" value="DHHC"/>
    <property type="match status" value="1"/>
</dbReference>
<feature type="transmembrane region" description="Helical" evidence="8">
    <location>
        <begin position="556"/>
        <end position="577"/>
    </location>
</feature>
<evidence type="ECO:0000313" key="11">
    <source>
        <dbReference type="EMBL" id="CEL68138.1"/>
    </source>
</evidence>
<keyword evidence="4 8" id="KW-1133">Transmembrane helix</keyword>
<organism evidence="10 12">
    <name type="scientific">Neospora caninum (strain Liverpool)</name>
    <dbReference type="NCBI Taxonomy" id="572307"/>
    <lineage>
        <taxon>Eukaryota</taxon>
        <taxon>Sar</taxon>
        <taxon>Alveolata</taxon>
        <taxon>Apicomplexa</taxon>
        <taxon>Conoidasida</taxon>
        <taxon>Coccidia</taxon>
        <taxon>Eucoccidiorida</taxon>
        <taxon>Eimeriorina</taxon>
        <taxon>Sarcocystidae</taxon>
        <taxon>Neospora</taxon>
    </lineage>
</organism>
<dbReference type="OMA" id="YVQPAIC"/>
<feature type="compositionally biased region" description="Low complexity" evidence="7">
    <location>
        <begin position="298"/>
        <end position="318"/>
    </location>
</feature>
<dbReference type="PANTHER" id="PTHR12246">
    <property type="entry name" value="PALMITOYLTRANSFERASE ZDHHC16"/>
    <property type="match status" value="1"/>
</dbReference>
<dbReference type="OrthoDB" id="331948at2759"/>
<reference evidence="10" key="2">
    <citation type="submission" date="2011-03" db="EMBL/GenBank/DDBJ databases">
        <title>Comparative genomics and transcriptomics of Neospora caninum and Toxoplasma gondii.</title>
        <authorList>
            <person name="Reid A.J."/>
            <person name="Sohal A."/>
            <person name="Harris D."/>
            <person name="Quail M."/>
            <person name="Sanders M."/>
            <person name="Berriman M."/>
            <person name="Wastling J.M."/>
            <person name="Pain A."/>
        </authorList>
    </citation>
    <scope>NUCLEOTIDE SEQUENCE</scope>
    <source>
        <strain evidence="10">Liverpool</strain>
    </source>
</reference>
<evidence type="ECO:0000256" key="6">
    <source>
        <dbReference type="ARBA" id="ARBA00023315"/>
    </source>
</evidence>
<dbReference type="EMBL" id="LN714484">
    <property type="protein sequence ID" value="CEL68138.1"/>
    <property type="molecule type" value="Genomic_DNA"/>
</dbReference>
<proteinExistence type="predicted"/>
<accession>F0VB15</accession>
<evidence type="ECO:0000256" key="7">
    <source>
        <dbReference type="SAM" id="MobiDB-lite"/>
    </source>
</evidence>
<dbReference type="AlphaFoldDB" id="F0VB15"/>
<dbReference type="GO" id="GO:0016409">
    <property type="term" value="F:palmitoyltransferase activity"/>
    <property type="evidence" value="ECO:0007669"/>
    <property type="project" value="InterPro"/>
</dbReference>
<dbReference type="InterPro" id="IPR039859">
    <property type="entry name" value="PFA4/ZDH16/20/ERF2-like"/>
</dbReference>
<feature type="region of interest" description="Disordered" evidence="7">
    <location>
        <begin position="361"/>
        <end position="421"/>
    </location>
</feature>
<reference evidence="12" key="3">
    <citation type="journal article" date="2012" name="PLoS Pathog.">
        <title>Comparative genomics of the apicomplexan parasites Toxoplasma gondii and Neospora caninum: Coccidia differing in host range and transmission strategy.</title>
        <authorList>
            <person name="Reid A.J."/>
            <person name="Vermont S.J."/>
            <person name="Cotton J.A."/>
            <person name="Harris D."/>
            <person name="Hill-Cawthorne G.A."/>
            <person name="Konen-Waisman S."/>
            <person name="Latham S.M."/>
            <person name="Mourier T."/>
            <person name="Norton R."/>
            <person name="Quail M.A."/>
            <person name="Sanders M."/>
            <person name="Shanmugam D."/>
            <person name="Sohal A."/>
            <person name="Wasmuth J.D."/>
            <person name="Brunk B."/>
            <person name="Grigg M.E."/>
            <person name="Howard J.C."/>
            <person name="Parkinson J."/>
            <person name="Roos D.S."/>
            <person name="Trees A.J."/>
            <person name="Berriman M."/>
            <person name="Pain A."/>
            <person name="Wastling J.M."/>
        </authorList>
    </citation>
    <scope>NUCLEOTIDE SEQUENCE [LARGE SCALE GENOMIC DNA]</scope>
    <source>
        <strain evidence="12">Liverpool</strain>
    </source>
</reference>
<dbReference type="PROSITE" id="PS50216">
    <property type="entry name" value="DHHC"/>
    <property type="match status" value="1"/>
</dbReference>
<feature type="compositionally biased region" description="Basic and acidic residues" evidence="7">
    <location>
        <begin position="391"/>
        <end position="400"/>
    </location>
</feature>
<keyword evidence="5 8" id="KW-0472">Membrane</keyword>
<feature type="region of interest" description="Disordered" evidence="7">
    <location>
        <begin position="887"/>
        <end position="910"/>
    </location>
</feature>
<keyword evidence="2" id="KW-0808">Transferase</keyword>
<name>F0VB15_NEOCL</name>
<dbReference type="InterPro" id="IPR001594">
    <property type="entry name" value="Palmitoyltrfase_DHHC"/>
</dbReference>
<keyword evidence="3 8" id="KW-0812">Transmembrane</keyword>
<feature type="domain" description="Palmitoyltransferase DHHC" evidence="9">
    <location>
        <begin position="513"/>
        <end position="580"/>
    </location>
</feature>
<reference evidence="11" key="4">
    <citation type="journal article" date="2015" name="PLoS ONE">
        <title>Comprehensive Evaluation of Toxoplasma gondii VEG and Neospora caninum LIV Genomes with Tachyzoite Stage Transcriptome and Proteome Defines Novel Transcript Features.</title>
        <authorList>
            <person name="Ramaprasad A."/>
            <person name="Mourier T."/>
            <person name="Naeem R."/>
            <person name="Malas T.B."/>
            <person name="Moussa E."/>
            <person name="Panigrahi A."/>
            <person name="Vermont S.J."/>
            <person name="Otto T.D."/>
            <person name="Wastling J."/>
            <person name="Pain A."/>
        </authorList>
    </citation>
    <scope>NUCLEOTIDE SEQUENCE</scope>
    <source>
        <strain evidence="11">Liverpool</strain>
    </source>
</reference>
<dbReference type="InParanoid" id="F0VB15"/>
<dbReference type="eggNOG" id="KOG1313">
    <property type="taxonomic scope" value="Eukaryota"/>
</dbReference>
<keyword evidence="6" id="KW-0012">Acyltransferase</keyword>
<reference evidence="10" key="1">
    <citation type="submission" date="2011-02" db="EMBL/GenBank/DDBJ databases">
        <authorList>
            <person name="Aslett M."/>
        </authorList>
    </citation>
    <scope>NUCLEOTIDE SEQUENCE</scope>
    <source>
        <strain evidence="10">Liverpool</strain>
    </source>
</reference>
<dbReference type="EMBL" id="FR823385">
    <property type="protein sequence ID" value="CBZ50837.1"/>
    <property type="molecule type" value="Genomic_DNA"/>
</dbReference>
<evidence type="ECO:0000256" key="3">
    <source>
        <dbReference type="ARBA" id="ARBA00022692"/>
    </source>
</evidence>
<evidence type="ECO:0000256" key="2">
    <source>
        <dbReference type="ARBA" id="ARBA00022679"/>
    </source>
</evidence>
<feature type="region of interest" description="Disordered" evidence="7">
    <location>
        <begin position="297"/>
        <end position="349"/>
    </location>
</feature>
<protein>
    <submittedName>
        <fullName evidence="10">Putative zinc finger DHHC domain-containing protein</fullName>
    </submittedName>
    <submittedName>
        <fullName evidence="11">Zinc finger DHHC domain-containing protein,putative</fullName>
    </submittedName>
</protein>
<dbReference type="VEuPathDB" id="ToxoDB:NCLIV_039120"/>
<keyword evidence="12" id="KW-1185">Reference proteome</keyword>
<evidence type="ECO:0000259" key="9">
    <source>
        <dbReference type="Pfam" id="PF01529"/>
    </source>
</evidence>
<gene>
    <name evidence="11" type="ORF">BN1204_039120</name>
    <name evidence="10" type="ORF">NCLIV_039120</name>
</gene>
<feature type="region of interest" description="Disordered" evidence="7">
    <location>
        <begin position="443"/>
        <end position="496"/>
    </location>
</feature>
<feature type="compositionally biased region" description="Low complexity" evidence="7">
    <location>
        <begin position="330"/>
        <end position="339"/>
    </location>
</feature>
<feature type="compositionally biased region" description="Low complexity" evidence="7">
    <location>
        <begin position="458"/>
        <end position="481"/>
    </location>
</feature>
<comment type="subcellular location">
    <subcellularLocation>
        <location evidence="1">Membrane</location>
        <topology evidence="1">Multi-pass membrane protein</topology>
    </subcellularLocation>
</comment>
<sequence length="1094" mass="118153">MAPLPAPFAGLSARGLAKAVRRKLRSAARRISDSAFCRFCSFVAHASQAAARRPSASLLHRCAVLGHHREDCDANCPSTREKCPESLLPHASGVSAPAGASCAAQPDAAAVRTPQKAGGRSIVAQLLGRFSRFTCCGVVSKSLRFLARLLPSLAVLLFAVATLVYFVYVQPAICIPDADSEDAFPLLLPPLQLRLSLQAQRGGASEGAESSAANAEQVRLLNAAFWANPVLAAVQDLQAVPLCTFLSVFLLLNALYNFYFACAVDPGRPPVLVAKREDNGVTEEVFVYTTERGETETASFTLSPSSSPAAPGASVDSSWPRCASPRRAATPRLSPSRTRPVPPPAAAPSLGEIEASLAPDEARQARTPPFTPATAASSPGASGELVQKPVPRRDRREDAARGTPDPSFGEGPSAPDDVGDFGDFEADVRFLLPASRALRPVQSYAAQRAGGSSPGRTSSLRPIRSPASSSPSHPSSAVPCSSPLPSPGPRASGRRDASALCAGGQLTSRLVPHCVKCGAVKPPRSHHCRICNRCVLKQDHHCPWLNQCVGLHNYRFFFLFVFFLFLLIVHTLWVMRFSLYGAFAFRKIVAESRAHHARLLSEQFAIVRRMQVLQAEGRAPVRSLIGEDGEGAFLAAVESLRRRPPSGREETAGGREGSFFSLGRLLRLPFWFHAFLLSFAEGDADDAVAWRGEEVPDDAVWALVKELEETLQTRHEAALRDAPDLARQVAAARSPEESELRGDVSSPRVASAVEDAATEALKLARRLARQRIGPIPYAFRTLVVVERILQHQREAAAILDRQRERRKSEGDATEDERETSWRDPAWWLWQTWERQAILFLGLLTLNVGVAITALVFFHVYLLLGNQTTIEMQRNCATRRRLCSLSAAAPSSSSPAPSAGPSPSSGYSLPSAVPPSEVGVSPSLSSFSSSSPPWQNVVEPSSAAPSKAPSCAHALPESDLLGRVEPRDLSLLGFFLLFLRSSSPSALLPFHKGLRENFREVFGPSPFPLFLFPFLARPPERSVEEILGRAETEQGARASCAGGENLFRSAALQLVAADAPRRLSVWCLNLLQGFRQAARAGSLPRFGFQEKQRSG</sequence>
<evidence type="ECO:0000256" key="5">
    <source>
        <dbReference type="ARBA" id="ARBA00023136"/>
    </source>
</evidence>
<dbReference type="Proteomes" id="UP000007494">
    <property type="component" value="Chromosome IX"/>
</dbReference>
<dbReference type="RefSeq" id="XP_003880870.1">
    <property type="nucleotide sequence ID" value="XM_003880821.1"/>
</dbReference>
<evidence type="ECO:0000256" key="4">
    <source>
        <dbReference type="ARBA" id="ARBA00022989"/>
    </source>
</evidence>
<dbReference type="GeneID" id="13441871"/>
<evidence type="ECO:0000256" key="1">
    <source>
        <dbReference type="ARBA" id="ARBA00004141"/>
    </source>
</evidence>
<evidence type="ECO:0000313" key="10">
    <source>
        <dbReference type="EMBL" id="CBZ50837.1"/>
    </source>
</evidence>
<feature type="transmembrane region" description="Helical" evidence="8">
    <location>
        <begin position="837"/>
        <end position="863"/>
    </location>
</feature>
<dbReference type="GO" id="GO:0016020">
    <property type="term" value="C:membrane"/>
    <property type="evidence" value="ECO:0007669"/>
    <property type="project" value="UniProtKB-SubCell"/>
</dbReference>
<evidence type="ECO:0000256" key="8">
    <source>
        <dbReference type="SAM" id="Phobius"/>
    </source>
</evidence>
<feature type="transmembrane region" description="Helical" evidence="8">
    <location>
        <begin position="149"/>
        <end position="168"/>
    </location>
</feature>
<evidence type="ECO:0000313" key="12">
    <source>
        <dbReference type="Proteomes" id="UP000007494"/>
    </source>
</evidence>
<feature type="compositionally biased region" description="Low complexity" evidence="7">
    <location>
        <begin position="372"/>
        <end position="383"/>
    </location>
</feature>